<sequence length="128" mass="14598">MIELQVKAELEKLTGLEVYPLSRPDDINECIVYIPISDPAVETGFVRTGLVALRLQVDFYCIDYEEARAHDRAVWNAWKNITHGKIGAKSVQYVTRGGKIERRYSDASPSGIFCISRDFIIYHDEDSE</sequence>
<evidence type="ECO:0008006" key="5">
    <source>
        <dbReference type="Google" id="ProtNLM"/>
    </source>
</evidence>
<reference evidence="2 4" key="3">
    <citation type="submission" date="2019-03" db="EMBL/GenBank/DDBJ databases">
        <authorList>
            <consortium name="Pathogen Informatics"/>
        </authorList>
    </citation>
    <scope>NUCLEOTIDE SEQUENCE [LARGE SCALE GENOMIC DNA]</scope>
    <source>
        <strain evidence="2 4">NCTC12282</strain>
    </source>
</reference>
<evidence type="ECO:0000313" key="2">
    <source>
        <dbReference type="EMBL" id="VFS51211.1"/>
    </source>
</evidence>
<dbReference type="STRING" id="1111728.GCA_000427805_03974"/>
<dbReference type="AlphaFoldDB" id="A0A2C6DRF5"/>
<dbReference type="RefSeq" id="WP_029095843.1">
    <property type="nucleotide sequence ID" value="NZ_PDDX01000001.1"/>
</dbReference>
<evidence type="ECO:0000313" key="1">
    <source>
        <dbReference type="EMBL" id="PHI31035.1"/>
    </source>
</evidence>
<keyword evidence="3" id="KW-1185">Reference proteome</keyword>
<name>A0A2C6DRF5_9GAMM</name>
<dbReference type="Proteomes" id="UP000373449">
    <property type="component" value="Unassembled WGS sequence"/>
</dbReference>
<proteinExistence type="predicted"/>
<dbReference type="Proteomes" id="UP000224974">
    <property type="component" value="Unassembled WGS sequence"/>
</dbReference>
<protein>
    <recommendedName>
        <fullName evidence="5">DUF3168 domain-containing protein</fullName>
    </recommendedName>
</protein>
<reference evidence="3" key="1">
    <citation type="submission" date="2017-09" db="EMBL/GenBank/DDBJ databases">
        <title>FDA dAtabase for Regulatory Grade micrObial Sequences (FDA-ARGOS): Supporting development and validation of Infectious Disease Dx tests.</title>
        <authorList>
            <person name="Minogue T."/>
            <person name="Wolcott M."/>
            <person name="Wasieloski L."/>
            <person name="Aguilar W."/>
            <person name="Moore D."/>
            <person name="Tallon L."/>
            <person name="Sadzewicz L."/>
            <person name="Ott S."/>
            <person name="Zhao X."/>
            <person name="Nagaraj S."/>
            <person name="Vavikolanu K."/>
            <person name="Aluvathingal J."/>
            <person name="Nadendla S."/>
            <person name="Sichtig H."/>
        </authorList>
    </citation>
    <scope>NUCLEOTIDE SEQUENCE [LARGE SCALE GENOMIC DNA]</scope>
    <source>
        <strain evidence="3">FDAARGOS_387</strain>
    </source>
</reference>
<evidence type="ECO:0000313" key="4">
    <source>
        <dbReference type="Proteomes" id="UP000373449"/>
    </source>
</evidence>
<reference evidence="1" key="2">
    <citation type="submission" date="2017-09" db="EMBL/GenBank/DDBJ databases">
        <title>FDA dAtabase for Regulatory Grade micrObial Sequences (FDA-ARGOS): Supporting development and validation of Infectious Disease Dx tests.</title>
        <authorList>
            <person name="Minogue T."/>
            <person name="Wolcott M."/>
            <person name="Wasieloski L."/>
            <person name="Aguilar W."/>
            <person name="Moore D."/>
            <person name="Tallon L.J."/>
            <person name="Sadzewicz L."/>
            <person name="Ott S."/>
            <person name="Zhao X."/>
            <person name="Nagaraj S."/>
            <person name="Vavikolanu K."/>
            <person name="Aluvathingal J."/>
            <person name="Nadendla S."/>
            <person name="Sichtig H."/>
        </authorList>
    </citation>
    <scope>NUCLEOTIDE SEQUENCE</scope>
    <source>
        <strain evidence="1">FDAARGOS_387</strain>
    </source>
</reference>
<accession>A0A2C6DRF5</accession>
<dbReference type="EMBL" id="PDDX01000001">
    <property type="protein sequence ID" value="PHI31035.1"/>
    <property type="molecule type" value="Genomic_DNA"/>
</dbReference>
<gene>
    <name evidence="1" type="ORF">CRN84_17690</name>
    <name evidence="2" type="ORF">NCTC12282_04902</name>
</gene>
<evidence type="ECO:0000313" key="3">
    <source>
        <dbReference type="Proteomes" id="UP000224974"/>
    </source>
</evidence>
<organism evidence="1 3">
    <name type="scientific">Budvicia aquatica</name>
    <dbReference type="NCBI Taxonomy" id="82979"/>
    <lineage>
        <taxon>Bacteria</taxon>
        <taxon>Pseudomonadati</taxon>
        <taxon>Pseudomonadota</taxon>
        <taxon>Gammaproteobacteria</taxon>
        <taxon>Enterobacterales</taxon>
        <taxon>Budviciaceae</taxon>
        <taxon>Budvicia</taxon>
    </lineage>
</organism>
<dbReference type="OrthoDB" id="6444351at2"/>
<dbReference type="EMBL" id="CAADJA010000002">
    <property type="protein sequence ID" value="VFS51211.1"/>
    <property type="molecule type" value="Genomic_DNA"/>
</dbReference>